<dbReference type="EMBL" id="CP003200">
    <property type="protein sequence ID" value="AEW60954.1"/>
    <property type="molecule type" value="Genomic_DNA"/>
</dbReference>
<dbReference type="Proteomes" id="UP000007841">
    <property type="component" value="Chromosome"/>
</dbReference>
<evidence type="ECO:0000313" key="1">
    <source>
        <dbReference type="EMBL" id="AEW60954.1"/>
    </source>
</evidence>
<keyword evidence="2" id="KW-1185">Reference proteome</keyword>
<sequence length="42" mass="4800">MFGVLSVVSKRFRAVGLDLTTKRVDDDSREPEMKKATQMRSL</sequence>
<gene>
    <name evidence="1" type="ordered locus">KPHS_22560</name>
</gene>
<dbReference type="RefSeq" id="YP_005226556.1">
    <property type="nucleotide sequence ID" value="NC_016845.1"/>
</dbReference>
<dbReference type="AlphaFoldDB" id="A0A0H3GWD0"/>
<name>A0A0H3GWD0_KLEPH</name>
<protein>
    <submittedName>
        <fullName evidence="1">Uncharacterized protein</fullName>
    </submittedName>
</protein>
<evidence type="ECO:0000313" key="2">
    <source>
        <dbReference type="Proteomes" id="UP000007841"/>
    </source>
</evidence>
<dbReference type="HOGENOM" id="CLU_3344750_0_0_6"/>
<dbReference type="GeneID" id="11847274"/>
<accession>A0A0H3GWD0</accession>
<proteinExistence type="predicted"/>
<reference evidence="1 2" key="1">
    <citation type="journal article" date="2012" name="J. Bacteriol.">
        <title>Complete genome sequence of Klebsiella pneumoniae subsp. pneumoniae HS11286, a multidrug-resistant strain isolated from human sputum.</title>
        <authorList>
            <person name="Liu P."/>
            <person name="Li P."/>
            <person name="Jiang X."/>
            <person name="Bi D."/>
            <person name="Xie Y."/>
            <person name="Tai C."/>
            <person name="Deng Z."/>
            <person name="Rajakumar K."/>
            <person name="Ou H.Y."/>
        </authorList>
    </citation>
    <scope>NUCLEOTIDE SEQUENCE [LARGE SCALE GENOMIC DNA]</scope>
    <source>
        <strain evidence="1 2">HS11286</strain>
    </source>
</reference>
<organism evidence="1 2">
    <name type="scientific">Klebsiella pneumoniae subsp. pneumoniae (strain HS11286)</name>
    <dbReference type="NCBI Taxonomy" id="1125630"/>
    <lineage>
        <taxon>Bacteria</taxon>
        <taxon>Pseudomonadati</taxon>
        <taxon>Pseudomonadota</taxon>
        <taxon>Gammaproteobacteria</taxon>
        <taxon>Enterobacterales</taxon>
        <taxon>Enterobacteriaceae</taxon>
        <taxon>Klebsiella/Raoultella group</taxon>
        <taxon>Klebsiella</taxon>
        <taxon>Klebsiella pneumoniae complex</taxon>
    </lineage>
</organism>
<dbReference type="RefSeq" id="WP_004218026.1">
    <property type="nucleotide sequence ID" value="NC_016845.1"/>
</dbReference>
<dbReference type="KEGG" id="kpm:KPHS_22560"/>
<dbReference type="PATRIC" id="fig|1125630.4.peg.2195"/>